<evidence type="ECO:0000256" key="1">
    <source>
        <dbReference type="ARBA" id="ARBA00004370"/>
    </source>
</evidence>
<keyword evidence="4" id="KW-1133">Transmembrane helix</keyword>
<keyword evidence="8" id="KW-0675">Receptor</keyword>
<dbReference type="GO" id="GO:0007168">
    <property type="term" value="P:receptor guanylyl cyclase signaling pathway"/>
    <property type="evidence" value="ECO:0007669"/>
    <property type="project" value="TreeGrafter"/>
</dbReference>
<dbReference type="AlphaFoldDB" id="A0A9N8DCF1"/>
<evidence type="ECO:0000259" key="7">
    <source>
        <dbReference type="PROSITE" id="PS50125"/>
    </source>
</evidence>
<proteinExistence type="predicted"/>
<dbReference type="PANTHER" id="PTHR11920">
    <property type="entry name" value="GUANYLYL CYCLASE"/>
    <property type="match status" value="1"/>
</dbReference>
<dbReference type="GO" id="GO:0004016">
    <property type="term" value="F:adenylate cyclase activity"/>
    <property type="evidence" value="ECO:0007669"/>
    <property type="project" value="TreeGrafter"/>
</dbReference>
<dbReference type="GO" id="GO:0001653">
    <property type="term" value="F:peptide receptor activity"/>
    <property type="evidence" value="ECO:0007669"/>
    <property type="project" value="TreeGrafter"/>
</dbReference>
<comment type="caution">
    <text evidence="8">The sequence shown here is derived from an EMBL/GenBank/DDBJ whole genome shotgun (WGS) entry which is preliminary data.</text>
</comment>
<dbReference type="PROSITE" id="PS50125">
    <property type="entry name" value="GUANYLATE_CYCLASE_2"/>
    <property type="match status" value="1"/>
</dbReference>
<dbReference type="OrthoDB" id="40333at2759"/>
<evidence type="ECO:0000313" key="9">
    <source>
        <dbReference type="Proteomes" id="UP001153069"/>
    </source>
</evidence>
<dbReference type="CDD" id="cd07302">
    <property type="entry name" value="CHD"/>
    <property type="match status" value="1"/>
</dbReference>
<dbReference type="Proteomes" id="UP001153069">
    <property type="component" value="Unassembled WGS sequence"/>
</dbReference>
<keyword evidence="2" id="KW-0812">Transmembrane</keyword>
<reference evidence="8" key="1">
    <citation type="submission" date="2020-06" db="EMBL/GenBank/DDBJ databases">
        <authorList>
            <consortium name="Plant Systems Biology data submission"/>
        </authorList>
    </citation>
    <scope>NUCLEOTIDE SEQUENCE</scope>
    <source>
        <strain evidence="8">D6</strain>
    </source>
</reference>
<name>A0A9N8DCF1_9STRA</name>
<keyword evidence="6" id="KW-0456">Lyase</keyword>
<dbReference type="GO" id="GO:0035556">
    <property type="term" value="P:intracellular signal transduction"/>
    <property type="evidence" value="ECO:0007669"/>
    <property type="project" value="InterPro"/>
</dbReference>
<sequence>MVWTTDIVGFTAMSSKMEPGELVKVLNDLFTRFDHLVERYGLNKVKTIGDCYMVTSIPSYQDPDSAVAAMCHFALDMIDALRDFNGENPVNNLDLRVGINTGPVVAGVVGTSRFLYDLWGDAARVQVTESVVSAVCKDEFEFESRGEVEVKGKGLVSTYFLESRLKPSSEYVMDGYVEDLAVVETRRGRRSLNDSVRRRSTLQGALRAVQTQMEAFNDSRLLGAQLERCQRLQCREYGIERE</sequence>
<feature type="domain" description="Guanylate cyclase" evidence="7">
    <location>
        <begin position="1"/>
        <end position="130"/>
    </location>
</feature>
<dbReference type="Gene3D" id="3.30.70.1230">
    <property type="entry name" value="Nucleotide cyclase"/>
    <property type="match status" value="1"/>
</dbReference>
<organism evidence="8 9">
    <name type="scientific">Seminavis robusta</name>
    <dbReference type="NCBI Taxonomy" id="568900"/>
    <lineage>
        <taxon>Eukaryota</taxon>
        <taxon>Sar</taxon>
        <taxon>Stramenopiles</taxon>
        <taxon>Ochrophyta</taxon>
        <taxon>Bacillariophyta</taxon>
        <taxon>Bacillariophyceae</taxon>
        <taxon>Bacillariophycidae</taxon>
        <taxon>Naviculales</taxon>
        <taxon>Naviculaceae</taxon>
        <taxon>Seminavis</taxon>
    </lineage>
</organism>
<dbReference type="GO" id="GO:0000166">
    <property type="term" value="F:nucleotide binding"/>
    <property type="evidence" value="ECO:0007669"/>
    <property type="project" value="UniProtKB-KW"/>
</dbReference>
<keyword evidence="9" id="KW-1185">Reference proteome</keyword>
<dbReference type="GO" id="GO:0004383">
    <property type="term" value="F:guanylate cyclase activity"/>
    <property type="evidence" value="ECO:0007669"/>
    <property type="project" value="TreeGrafter"/>
</dbReference>
<dbReference type="InterPro" id="IPR050401">
    <property type="entry name" value="Cyclic_nucleotide_synthase"/>
</dbReference>
<dbReference type="InterPro" id="IPR029787">
    <property type="entry name" value="Nucleotide_cyclase"/>
</dbReference>
<comment type="subcellular location">
    <subcellularLocation>
        <location evidence="1">Membrane</location>
    </subcellularLocation>
</comment>
<dbReference type="PANTHER" id="PTHR11920:SF335">
    <property type="entry name" value="GUANYLATE CYCLASE"/>
    <property type="match status" value="1"/>
</dbReference>
<protein>
    <submittedName>
        <fullName evidence="8">Receptor-type guanylate cyclase gcy</fullName>
    </submittedName>
</protein>
<evidence type="ECO:0000256" key="6">
    <source>
        <dbReference type="ARBA" id="ARBA00023239"/>
    </source>
</evidence>
<evidence type="ECO:0000256" key="3">
    <source>
        <dbReference type="ARBA" id="ARBA00022741"/>
    </source>
</evidence>
<evidence type="ECO:0000256" key="4">
    <source>
        <dbReference type="ARBA" id="ARBA00022989"/>
    </source>
</evidence>
<keyword evidence="5" id="KW-0472">Membrane</keyword>
<evidence type="ECO:0000256" key="5">
    <source>
        <dbReference type="ARBA" id="ARBA00023136"/>
    </source>
</evidence>
<dbReference type="SUPFAM" id="SSF55073">
    <property type="entry name" value="Nucleotide cyclase"/>
    <property type="match status" value="1"/>
</dbReference>
<evidence type="ECO:0000313" key="8">
    <source>
        <dbReference type="EMBL" id="CAB9497930.1"/>
    </source>
</evidence>
<dbReference type="InterPro" id="IPR001054">
    <property type="entry name" value="A/G_cyclase"/>
</dbReference>
<dbReference type="GO" id="GO:0005886">
    <property type="term" value="C:plasma membrane"/>
    <property type="evidence" value="ECO:0007669"/>
    <property type="project" value="TreeGrafter"/>
</dbReference>
<evidence type="ECO:0000256" key="2">
    <source>
        <dbReference type="ARBA" id="ARBA00022692"/>
    </source>
</evidence>
<keyword evidence="3" id="KW-0547">Nucleotide-binding</keyword>
<dbReference type="Pfam" id="PF00211">
    <property type="entry name" value="Guanylate_cyc"/>
    <property type="match status" value="1"/>
</dbReference>
<accession>A0A9N8DCF1</accession>
<gene>
    <name evidence="8" type="ORF">SEMRO_28_G018740.1</name>
</gene>
<dbReference type="EMBL" id="CAICTM010000028">
    <property type="protein sequence ID" value="CAB9497930.1"/>
    <property type="molecule type" value="Genomic_DNA"/>
</dbReference>
<dbReference type="SMART" id="SM00044">
    <property type="entry name" value="CYCc"/>
    <property type="match status" value="1"/>
</dbReference>